<dbReference type="InParanoid" id="A0A146G878"/>
<gene>
    <name evidence="1" type="ORF">TSACC_21300</name>
</gene>
<dbReference type="OrthoDB" id="9832804at2"/>
<name>A0A146G878_TERSA</name>
<organism evidence="1 2">
    <name type="scientific">Terrimicrobium sacchariphilum</name>
    <dbReference type="NCBI Taxonomy" id="690879"/>
    <lineage>
        <taxon>Bacteria</taxon>
        <taxon>Pseudomonadati</taxon>
        <taxon>Verrucomicrobiota</taxon>
        <taxon>Terrimicrobiia</taxon>
        <taxon>Terrimicrobiales</taxon>
        <taxon>Terrimicrobiaceae</taxon>
        <taxon>Terrimicrobium</taxon>
    </lineage>
</organism>
<evidence type="ECO:0000313" key="2">
    <source>
        <dbReference type="Proteomes" id="UP000076023"/>
    </source>
</evidence>
<dbReference type="Proteomes" id="UP000076023">
    <property type="component" value="Unassembled WGS sequence"/>
</dbReference>
<dbReference type="STRING" id="690879.TSACC_21300"/>
<sequence length="150" mass="15846">MAFYLAQSQQTPDGIWKFGEITKISLGGKSGPLAKYISALPKEDNLPWRVDAPNFAQSHLAAGADSQMLWITDPTEPPLRVLCICGSSSSGTTDLNFNMEVLKESAGGYARTGAEISEALRLNGGHSSPSAVWTWAPPPMAIGAAVLGGR</sequence>
<reference evidence="2" key="1">
    <citation type="journal article" date="2017" name="Genome Announc.">
        <title>Draft Genome Sequence of Terrimicrobium sacchariphilum NM-5T, a Facultative Anaerobic Soil Bacterium of the Class Spartobacteria.</title>
        <authorList>
            <person name="Qiu Y.L."/>
            <person name="Tourlousse D.M."/>
            <person name="Matsuura N."/>
            <person name="Ohashi A."/>
            <person name="Sekiguchi Y."/>
        </authorList>
    </citation>
    <scope>NUCLEOTIDE SEQUENCE [LARGE SCALE GENOMIC DNA]</scope>
    <source>
        <strain evidence="2">NM-5</strain>
    </source>
</reference>
<comment type="caution">
    <text evidence="1">The sequence shown here is derived from an EMBL/GenBank/DDBJ whole genome shotgun (WGS) entry which is preliminary data.</text>
</comment>
<protein>
    <submittedName>
        <fullName evidence="1">Uncharacterized protein</fullName>
    </submittedName>
</protein>
<accession>A0A146G878</accession>
<dbReference type="RefSeq" id="WP_075078697.1">
    <property type="nucleotide sequence ID" value="NZ_BDCO01000002.1"/>
</dbReference>
<dbReference type="EMBL" id="BDCO01000002">
    <property type="protein sequence ID" value="GAT32898.1"/>
    <property type="molecule type" value="Genomic_DNA"/>
</dbReference>
<keyword evidence="2" id="KW-1185">Reference proteome</keyword>
<evidence type="ECO:0000313" key="1">
    <source>
        <dbReference type="EMBL" id="GAT32898.1"/>
    </source>
</evidence>
<proteinExistence type="predicted"/>
<dbReference type="AlphaFoldDB" id="A0A146G878"/>